<dbReference type="Proteomes" id="UP001642260">
    <property type="component" value="Unassembled WGS sequence"/>
</dbReference>
<keyword evidence="5 7" id="KW-0326">Glycosidase</keyword>
<evidence type="ECO:0000256" key="4">
    <source>
        <dbReference type="ARBA" id="ARBA00022801"/>
    </source>
</evidence>
<comment type="catalytic activity">
    <reaction evidence="1">
        <text>Hydrolysis of (1-&gt;3)-beta-D-glucosidic linkages in (1-&gt;3)-beta-D-glucans.</text>
        <dbReference type="EC" id="3.2.1.39"/>
    </reaction>
</comment>
<dbReference type="InterPro" id="IPR017853">
    <property type="entry name" value="GH"/>
</dbReference>
<protein>
    <recommendedName>
        <fullName evidence="3">glucan endo-1,3-beta-D-glucosidase</fullName>
        <ecNumber evidence="3">3.2.1.39</ecNumber>
    </recommendedName>
</protein>
<dbReference type="FunFam" id="3.20.20.80:FF:000010">
    <property type="entry name" value="glucan endo-1,3-beta-glucosidase, basic"/>
    <property type="match status" value="1"/>
</dbReference>
<evidence type="ECO:0000313" key="9">
    <source>
        <dbReference type="EMBL" id="CAH8384637.1"/>
    </source>
</evidence>
<dbReference type="Gene3D" id="3.20.20.80">
    <property type="entry name" value="Glycosidases"/>
    <property type="match status" value="1"/>
</dbReference>
<dbReference type="EC" id="3.2.1.39" evidence="3"/>
<organism evidence="9 10">
    <name type="scientific">Eruca vesicaria subsp. sativa</name>
    <name type="common">Garden rocket</name>
    <name type="synonym">Eruca sativa</name>
    <dbReference type="NCBI Taxonomy" id="29727"/>
    <lineage>
        <taxon>Eukaryota</taxon>
        <taxon>Viridiplantae</taxon>
        <taxon>Streptophyta</taxon>
        <taxon>Embryophyta</taxon>
        <taxon>Tracheophyta</taxon>
        <taxon>Spermatophyta</taxon>
        <taxon>Magnoliopsida</taxon>
        <taxon>eudicotyledons</taxon>
        <taxon>Gunneridae</taxon>
        <taxon>Pentapetalae</taxon>
        <taxon>rosids</taxon>
        <taxon>malvids</taxon>
        <taxon>Brassicales</taxon>
        <taxon>Brassicaceae</taxon>
        <taxon>Brassiceae</taxon>
        <taxon>Eruca</taxon>
    </lineage>
</organism>
<evidence type="ECO:0000313" key="10">
    <source>
        <dbReference type="Proteomes" id="UP001642260"/>
    </source>
</evidence>
<feature type="chain" id="PRO_5044816813" description="glucan endo-1,3-beta-D-glucosidase" evidence="8">
    <location>
        <begin position="31"/>
        <end position="340"/>
    </location>
</feature>
<comment type="similarity">
    <text evidence="2 6">Belongs to the glycosyl hydrolase 17 family.</text>
</comment>
<proteinExistence type="inferred from homology"/>
<feature type="signal peptide" evidence="8">
    <location>
        <begin position="1"/>
        <end position="30"/>
    </location>
</feature>
<dbReference type="Pfam" id="PF00332">
    <property type="entry name" value="Glyco_hydro_17"/>
    <property type="match status" value="1"/>
</dbReference>
<dbReference type="AlphaFoldDB" id="A0ABC8LMG3"/>
<accession>A0ABC8LMG3</accession>
<dbReference type="PROSITE" id="PS00587">
    <property type="entry name" value="GLYCOSYL_HYDROL_F17"/>
    <property type="match status" value="1"/>
</dbReference>
<dbReference type="SUPFAM" id="SSF51445">
    <property type="entry name" value="(Trans)glycosidases"/>
    <property type="match status" value="1"/>
</dbReference>
<reference evidence="9 10" key="1">
    <citation type="submission" date="2022-03" db="EMBL/GenBank/DDBJ databases">
        <authorList>
            <person name="Macdonald S."/>
            <person name="Ahmed S."/>
            <person name="Newling K."/>
        </authorList>
    </citation>
    <scope>NUCLEOTIDE SEQUENCE [LARGE SCALE GENOMIC DNA]</scope>
</reference>
<evidence type="ECO:0000256" key="8">
    <source>
        <dbReference type="SAM" id="SignalP"/>
    </source>
</evidence>
<dbReference type="InterPro" id="IPR000490">
    <property type="entry name" value="Glyco_hydro_17"/>
</dbReference>
<evidence type="ECO:0000256" key="5">
    <source>
        <dbReference type="ARBA" id="ARBA00023295"/>
    </source>
</evidence>
<dbReference type="EMBL" id="CAKOAT010630709">
    <property type="protein sequence ID" value="CAH8384637.1"/>
    <property type="molecule type" value="Genomic_DNA"/>
</dbReference>
<evidence type="ECO:0000256" key="6">
    <source>
        <dbReference type="RuleBase" id="RU004335"/>
    </source>
</evidence>
<evidence type="ECO:0000256" key="3">
    <source>
        <dbReference type="ARBA" id="ARBA00012780"/>
    </source>
</evidence>
<keyword evidence="8" id="KW-0732">Signal</keyword>
<comment type="caution">
    <text evidence="9">The sequence shown here is derived from an EMBL/GenBank/DDBJ whole genome shotgun (WGS) entry which is preliminary data.</text>
</comment>
<dbReference type="InterPro" id="IPR044965">
    <property type="entry name" value="Glyco_hydro_17_plant"/>
</dbReference>
<dbReference type="GO" id="GO:0042973">
    <property type="term" value="F:glucan endo-1,3-beta-D-glucosidase activity"/>
    <property type="evidence" value="ECO:0007669"/>
    <property type="project" value="UniProtKB-EC"/>
</dbReference>
<keyword evidence="10" id="KW-1185">Reference proteome</keyword>
<evidence type="ECO:0000256" key="2">
    <source>
        <dbReference type="ARBA" id="ARBA00008773"/>
    </source>
</evidence>
<sequence>MSESRILTSSPVLLILLSLLMASFFDTTAGQIGVCYGRSDNPRQNSSNVVALYKKLNIQRMRFYDPDAETLNALRNSNIELILDVPKRDLQRIASSQGEADTWIRDNVKNYNNVRFRYITVGNEVKPSDLDGRSLLQAMENIDNSVSKAGLRINVSTAIDMGAVTDTYPPSRGRFTDEYKDFLQPVIDFLVRKKYPLLLNNHPYLSYKDNLKDIPLEYALFKPTPVVIDNQYSYKNLFDAELDSVYAALEKSRGGSLEIVVSESGWPTEGGPGTSVENAKTYINNLIQHVGTGTPRRPGKPIETYIFAMFDENLKGPPEFEKFWGLFLANQQPKYDVNFN</sequence>
<name>A0ABC8LMG3_ERUVS</name>
<evidence type="ECO:0000256" key="1">
    <source>
        <dbReference type="ARBA" id="ARBA00000382"/>
    </source>
</evidence>
<dbReference type="PANTHER" id="PTHR32227">
    <property type="entry name" value="GLUCAN ENDO-1,3-BETA-GLUCOSIDASE BG1-RELATED-RELATED"/>
    <property type="match status" value="1"/>
</dbReference>
<keyword evidence="4 7" id="KW-0378">Hydrolase</keyword>
<gene>
    <name evidence="9" type="ORF">ERUC_LOCUS37120</name>
</gene>
<evidence type="ECO:0000256" key="7">
    <source>
        <dbReference type="RuleBase" id="RU004336"/>
    </source>
</evidence>